<feature type="transmembrane region" description="Helical" evidence="1">
    <location>
        <begin position="63"/>
        <end position="84"/>
    </location>
</feature>
<feature type="transmembrane region" description="Helical" evidence="1">
    <location>
        <begin position="91"/>
        <end position="112"/>
    </location>
</feature>
<feature type="transmembrane region" description="Helical" evidence="1">
    <location>
        <begin position="158"/>
        <end position="176"/>
    </location>
</feature>
<dbReference type="InterPro" id="IPR009339">
    <property type="entry name" value="DUF998"/>
</dbReference>
<evidence type="ECO:0008006" key="4">
    <source>
        <dbReference type="Google" id="ProtNLM"/>
    </source>
</evidence>
<feature type="transmembrane region" description="Helical" evidence="1">
    <location>
        <begin position="188"/>
        <end position="206"/>
    </location>
</feature>
<dbReference type="RefSeq" id="WP_097373602.1">
    <property type="nucleotide sequence ID" value="NZ_CP021404.1"/>
</dbReference>
<name>A0A291M0E5_9RHOB</name>
<feature type="transmembrane region" description="Helical" evidence="1">
    <location>
        <begin position="21"/>
        <end position="43"/>
    </location>
</feature>
<dbReference type="EMBL" id="CP021404">
    <property type="protein sequence ID" value="ATI42473.1"/>
    <property type="molecule type" value="Genomic_DNA"/>
</dbReference>
<dbReference type="KEGG" id="cmag:CBW24_10960"/>
<keyword evidence="3" id="KW-1185">Reference proteome</keyword>
<keyword evidence="1" id="KW-0472">Membrane</keyword>
<dbReference type="Proteomes" id="UP000219050">
    <property type="component" value="Chromosome"/>
</dbReference>
<accession>A0A291M0E5</accession>
<feature type="transmembrane region" description="Helical" evidence="1">
    <location>
        <begin position="124"/>
        <end position="146"/>
    </location>
</feature>
<dbReference type="Pfam" id="PF06197">
    <property type="entry name" value="DUF998"/>
    <property type="match status" value="1"/>
</dbReference>
<protein>
    <recommendedName>
        <fullName evidence="4">DUF998 domain-containing protein</fullName>
    </recommendedName>
</protein>
<sequence>MHSNRDLSSRHQTHPALVTALAWYALLGCAIFAVSILIADVVVPDHDWIADTISDLGAGRYEFIVDIGIYAFSAALIAVALLAAHVHLGGWRWSAGLIGFAVLGLIVFLVGARNEYGDQDQDGVVIHIYLVYALGLMLAVLPWAMAEGADRIDRRRGHALRGLSILWAVSAPVFFFLPDTIDGIYERYLGLIAFAVTGVIASLYLWRR</sequence>
<gene>
    <name evidence="2" type="ORF">CBW24_10960</name>
</gene>
<keyword evidence="1" id="KW-1133">Transmembrane helix</keyword>
<proteinExistence type="predicted"/>
<evidence type="ECO:0000256" key="1">
    <source>
        <dbReference type="SAM" id="Phobius"/>
    </source>
</evidence>
<evidence type="ECO:0000313" key="3">
    <source>
        <dbReference type="Proteomes" id="UP000219050"/>
    </source>
</evidence>
<dbReference type="PROSITE" id="PS51257">
    <property type="entry name" value="PROKAR_LIPOPROTEIN"/>
    <property type="match status" value="1"/>
</dbReference>
<reference evidence="2 3" key="1">
    <citation type="submission" date="2017-05" db="EMBL/GenBank/DDBJ databases">
        <title>Comparative genomic and metabolic analysis of manganese-oxidizing mechanisms in Celeribater manganoxidans DY25T: its adaption to the environment of polymetallic nodule.</title>
        <authorList>
            <person name="Wang X."/>
        </authorList>
    </citation>
    <scope>NUCLEOTIDE SEQUENCE [LARGE SCALE GENOMIC DNA]</scope>
    <source>
        <strain evidence="2 3">DY25</strain>
    </source>
</reference>
<keyword evidence="1" id="KW-0812">Transmembrane</keyword>
<evidence type="ECO:0000313" key="2">
    <source>
        <dbReference type="EMBL" id="ATI42473.1"/>
    </source>
</evidence>
<organism evidence="2 3">
    <name type="scientific">Pacificitalea manganoxidans</name>
    <dbReference type="NCBI Taxonomy" id="1411902"/>
    <lineage>
        <taxon>Bacteria</taxon>
        <taxon>Pseudomonadati</taxon>
        <taxon>Pseudomonadota</taxon>
        <taxon>Alphaproteobacteria</taxon>
        <taxon>Rhodobacterales</taxon>
        <taxon>Paracoccaceae</taxon>
        <taxon>Pacificitalea</taxon>
    </lineage>
</organism>
<dbReference type="OrthoDB" id="581705at2"/>
<dbReference type="AlphaFoldDB" id="A0A291M0E5"/>